<proteinExistence type="inferred from homology"/>
<comment type="caution">
    <text evidence="6">The sequence shown here is derived from an EMBL/GenBank/DDBJ whole genome shotgun (WGS) entry which is preliminary data.</text>
</comment>
<dbReference type="GO" id="GO:0016846">
    <property type="term" value="F:carbon-sulfur lyase activity"/>
    <property type="evidence" value="ECO:0007669"/>
    <property type="project" value="InterPro"/>
</dbReference>
<dbReference type="GO" id="GO:0006520">
    <property type="term" value="P:amino acid metabolic process"/>
    <property type="evidence" value="ECO:0007669"/>
    <property type="project" value="TreeGrafter"/>
</dbReference>
<organism evidence="6 7">
    <name type="scientific">Hibiscus trionum</name>
    <name type="common">Flower of an hour</name>
    <dbReference type="NCBI Taxonomy" id="183268"/>
    <lineage>
        <taxon>Eukaryota</taxon>
        <taxon>Viridiplantae</taxon>
        <taxon>Streptophyta</taxon>
        <taxon>Embryophyta</taxon>
        <taxon>Tracheophyta</taxon>
        <taxon>Spermatophyta</taxon>
        <taxon>Magnoliopsida</taxon>
        <taxon>eudicotyledons</taxon>
        <taxon>Gunneridae</taxon>
        <taxon>Pentapetalae</taxon>
        <taxon>rosids</taxon>
        <taxon>malvids</taxon>
        <taxon>Malvales</taxon>
        <taxon>Malvaceae</taxon>
        <taxon>Malvoideae</taxon>
        <taxon>Hibiscus</taxon>
    </lineage>
</organism>
<name>A0A9W7IZ03_HIBTR</name>
<reference evidence="6" key="1">
    <citation type="submission" date="2023-05" db="EMBL/GenBank/DDBJ databases">
        <title>Genome and transcriptome analyses reveal genes involved in the formation of fine ridges on petal epidermal cells in Hibiscus trionum.</title>
        <authorList>
            <person name="Koshimizu S."/>
            <person name="Masuda S."/>
            <person name="Ishii T."/>
            <person name="Shirasu K."/>
            <person name="Hoshino A."/>
            <person name="Arita M."/>
        </authorList>
    </citation>
    <scope>NUCLEOTIDE SEQUENCE</scope>
    <source>
        <strain evidence="6">Hamamatsu line</strain>
    </source>
</reference>
<dbReference type="AlphaFoldDB" id="A0A9W7IZ03"/>
<dbReference type="PANTHER" id="PTHR43795:SF15">
    <property type="entry name" value="TRYPTOPHAN AMINOTRANSFERASE-RELATED PROTEIN 1"/>
    <property type="match status" value="1"/>
</dbReference>
<gene>
    <name evidence="6" type="ORF">HRI_004035400</name>
</gene>
<dbReference type="GO" id="GO:0008483">
    <property type="term" value="F:transaminase activity"/>
    <property type="evidence" value="ECO:0007669"/>
    <property type="project" value="UniProtKB-KW"/>
</dbReference>
<dbReference type="PANTHER" id="PTHR43795">
    <property type="entry name" value="BIFUNCTIONAL ASPARTATE AMINOTRANSFERASE AND GLUTAMATE/ASPARTATE-PREPHENATE AMINOTRANSFERASE-RELATED"/>
    <property type="match status" value="1"/>
</dbReference>
<evidence type="ECO:0000256" key="1">
    <source>
        <dbReference type="ARBA" id="ARBA00001933"/>
    </source>
</evidence>
<dbReference type="EMBL" id="BSYR01000037">
    <property type="protein sequence ID" value="GMJ03662.1"/>
    <property type="molecule type" value="Genomic_DNA"/>
</dbReference>
<keyword evidence="7" id="KW-1185">Reference proteome</keyword>
<dbReference type="Gene3D" id="2.10.25.30">
    <property type="entry name" value="EGF-like, alliinase"/>
    <property type="match status" value="1"/>
</dbReference>
<protein>
    <submittedName>
        <fullName evidence="6">Tryptophan aminotransferase of Arabidopsis 1, SHADE AVOIDANCE 3, WEAK ETHYLENE INSENSITIVE 8</fullName>
    </submittedName>
</protein>
<dbReference type="Gene3D" id="3.90.1150.10">
    <property type="entry name" value="Aspartate Aminotransferase, domain 1"/>
    <property type="match status" value="1"/>
</dbReference>
<dbReference type="OrthoDB" id="2020362at2759"/>
<evidence type="ECO:0000313" key="6">
    <source>
        <dbReference type="EMBL" id="GMJ03662.1"/>
    </source>
</evidence>
<keyword evidence="3 6" id="KW-0032">Aminotransferase</keyword>
<dbReference type="Pfam" id="PF04864">
    <property type="entry name" value="Alliinase_C"/>
    <property type="match status" value="1"/>
</dbReference>
<comment type="cofactor">
    <cofactor evidence="1">
        <name>pyridoxal 5'-phosphate</name>
        <dbReference type="ChEBI" id="CHEBI:597326"/>
    </cofactor>
</comment>
<dbReference type="InterPro" id="IPR015422">
    <property type="entry name" value="PyrdxlP-dep_Trfase_small"/>
</dbReference>
<dbReference type="InterPro" id="IPR015421">
    <property type="entry name" value="PyrdxlP-dep_Trfase_major"/>
</dbReference>
<dbReference type="InterPro" id="IPR006948">
    <property type="entry name" value="Alliinase_C"/>
</dbReference>
<keyword evidence="3 6" id="KW-0808">Transferase</keyword>
<dbReference type="InterPro" id="IPR050478">
    <property type="entry name" value="Ethylene_sulfur-biosynth"/>
</dbReference>
<dbReference type="Gene3D" id="3.40.640.10">
    <property type="entry name" value="Type I PLP-dependent aspartate aminotransferase-like (Major domain)"/>
    <property type="match status" value="1"/>
</dbReference>
<keyword evidence="4" id="KW-0663">Pyridoxal phosphate</keyword>
<dbReference type="InterPro" id="IPR037029">
    <property type="entry name" value="Alliinase_N_sf"/>
</dbReference>
<evidence type="ECO:0000259" key="5">
    <source>
        <dbReference type="Pfam" id="PF04864"/>
    </source>
</evidence>
<dbReference type="SUPFAM" id="SSF53383">
    <property type="entry name" value="PLP-dependent transferases"/>
    <property type="match status" value="1"/>
</dbReference>
<evidence type="ECO:0000256" key="2">
    <source>
        <dbReference type="ARBA" id="ARBA00006312"/>
    </source>
</evidence>
<accession>A0A9W7IZ03</accession>
<evidence type="ECO:0000256" key="4">
    <source>
        <dbReference type="ARBA" id="ARBA00022898"/>
    </source>
</evidence>
<feature type="domain" description="Alliinase C-terminal" evidence="5">
    <location>
        <begin position="32"/>
        <end position="390"/>
    </location>
</feature>
<evidence type="ECO:0000313" key="7">
    <source>
        <dbReference type="Proteomes" id="UP001165190"/>
    </source>
</evidence>
<dbReference type="CDD" id="cd00609">
    <property type="entry name" value="AAT_like"/>
    <property type="match status" value="1"/>
</dbReference>
<dbReference type="InterPro" id="IPR015424">
    <property type="entry name" value="PyrdxlP-dep_Trfase"/>
</dbReference>
<comment type="similarity">
    <text evidence="2">Belongs to the alliinase family.</text>
</comment>
<dbReference type="Proteomes" id="UP001165190">
    <property type="component" value="Unassembled WGS sequence"/>
</dbReference>
<evidence type="ECO:0000256" key="3">
    <source>
        <dbReference type="ARBA" id="ARBA00022576"/>
    </source>
</evidence>
<sequence length="397" mass="44205">MEARVAMAVPTEKSEVLAATKTPTTLSSDSIINVARGDPALYEPYWKKQGDRCKLVTLGDELMSYFSNAVNLCWFLMPELDRAIRELHHVVGNAEVDDRFIIVGNGSTQVFHALLYALSSSGEHVPVNVVAAAPFYSSYPEETEFLQSGLYKWAGDANCFDKDGAYIEVVTSPNNPDGSIRGTVVNREGGKSIHDLAYYWPQYTPITHKANHDVMLFTFSKATGHAGSRIGWAIVLDKTIASKMVKFVEVSSIGVSKESQLRAATILGVISKDCQNPELEEENFFEYGRHLMSDRWEKLREAVMKCNGALSLPEYPQGYCRFTGKYTDSYPAFAWLKCKEGLKCEELLKDKCKIMTRGGTSFGVEETYTRVSMLSSDAEFNLMLERLSAIKGTIHGN</sequence>